<dbReference type="PATRIC" id="fig|743719.3.peg.2428"/>
<dbReference type="eggNOG" id="ENOG502Z8I6">
    <property type="taxonomic scope" value="Bacteria"/>
</dbReference>
<proteinExistence type="inferred from homology"/>
<feature type="domain" description="Tail sheath protein subtilisin-like" evidence="2">
    <location>
        <begin position="181"/>
        <end position="329"/>
    </location>
</feature>
<dbReference type="EMBL" id="AGIP01000004">
    <property type="protein sequence ID" value="EHB65265.1"/>
    <property type="molecule type" value="Genomic_DNA"/>
</dbReference>
<dbReference type="InterPro" id="IPR035326">
    <property type="entry name" value="Beta_sandwich_Seath"/>
</dbReference>
<comment type="similarity">
    <text evidence="1">Belongs to the myoviridae tail sheath protein family.</text>
</comment>
<name>G4HEJ6_9BACL</name>
<evidence type="ECO:0000313" key="6">
    <source>
        <dbReference type="EMBL" id="EHB65265.1"/>
    </source>
</evidence>
<evidence type="ECO:0000259" key="3">
    <source>
        <dbReference type="Pfam" id="PF17481"/>
    </source>
</evidence>
<organism evidence="6 7">
    <name type="scientific">Paenibacillus lactis 154</name>
    <dbReference type="NCBI Taxonomy" id="743719"/>
    <lineage>
        <taxon>Bacteria</taxon>
        <taxon>Bacillati</taxon>
        <taxon>Bacillota</taxon>
        <taxon>Bacilli</taxon>
        <taxon>Bacillales</taxon>
        <taxon>Paenibacillaceae</taxon>
        <taxon>Paenibacillus</taxon>
    </lineage>
</organism>
<evidence type="ECO:0000313" key="7">
    <source>
        <dbReference type="Proteomes" id="UP000003891"/>
    </source>
</evidence>
<dbReference type="Pfam" id="PF17482">
    <property type="entry name" value="Phage_sheath_1C"/>
    <property type="match status" value="1"/>
</dbReference>
<evidence type="ECO:0000259" key="5">
    <source>
        <dbReference type="Pfam" id="PF22671"/>
    </source>
</evidence>
<dbReference type="Pfam" id="PF04984">
    <property type="entry name" value="Phage_sheath_1"/>
    <property type="match status" value="1"/>
</dbReference>
<dbReference type="Pfam" id="PF17481">
    <property type="entry name" value="Phage_sheath_domII"/>
    <property type="match status" value="1"/>
</dbReference>
<dbReference type="InterPro" id="IPR020287">
    <property type="entry name" value="Tail_sheath_C"/>
</dbReference>
<feature type="domain" description="Tail sheath protein Gp18-like" evidence="5">
    <location>
        <begin position="33"/>
        <end position="90"/>
    </location>
</feature>
<evidence type="ECO:0000259" key="4">
    <source>
        <dbReference type="Pfam" id="PF17482"/>
    </source>
</evidence>
<dbReference type="InterPro" id="IPR035089">
    <property type="entry name" value="Phage_sheath_subtilisin"/>
</dbReference>
<sequence>MAGGTWKTQNKQRAGVYITFESTGQSLTTLGERGVVSLPLSLSWGPSKQVIIVEAGADTKDVLGYDISAPELLPLREALKRASKVLLYRLNAGTPATATNTGLTVTAKHGGARGNDIRIIVQNNIDEPAKFDVITLLAGEVMDTQIVAEIEELAENNWVKFSGTGAPDVTAGLNLTGGADGTVTNGDHTDYLTTIEGYDFHTIGLLTSDATLKPVYTAAIKRMRDQEGKKVQVVMADYAAADYEGVISVKNGVILSDGTVLDKVKAVAWVAGATAGAAADESLTYSAYDDAVDVDVRYTNSEIEAALRAGEFLFIHSYGRAVVEQDINTFRSFTATKGPERSKNRVLRVLDSLANDLKRIFEQFYIGKVDNNVDGRALFRKEIVTYIDTLAGIGAVQNFDAQTDVTVQQGKTADSVYVELRVQPVDAIEKIYMRVLVR</sequence>
<dbReference type="Gene3D" id="3.30.1370.220">
    <property type="match status" value="1"/>
</dbReference>
<dbReference type="Gene3D" id="3.40.50.11790">
    <property type="match status" value="1"/>
</dbReference>
<dbReference type="Gene3D" id="3.30.360.90">
    <property type="match status" value="1"/>
</dbReference>
<protein>
    <submittedName>
        <fullName evidence="6">Phage protein</fullName>
    </submittedName>
</protein>
<evidence type="ECO:0000256" key="1">
    <source>
        <dbReference type="ARBA" id="ARBA00008005"/>
    </source>
</evidence>
<dbReference type="Gene3D" id="2.60.40.4290">
    <property type="match status" value="1"/>
</dbReference>
<reference evidence="6 7" key="1">
    <citation type="submission" date="2011-09" db="EMBL/GenBank/DDBJ databases">
        <title>The draft genome of Paenibacillus lactis 154.</title>
        <authorList>
            <consortium name="US DOE Joint Genome Institute (JGI-PGF)"/>
            <person name="Lucas S."/>
            <person name="Han J."/>
            <person name="Lapidus A."/>
            <person name="Cheng J.-F."/>
            <person name="Goodwin L."/>
            <person name="Pitluck S."/>
            <person name="Peters L."/>
            <person name="Land M.L."/>
            <person name="Hauser L."/>
            <person name="Siebers A."/>
            <person name="Thelen M."/>
            <person name="Hugenholtz P."/>
            <person name="Allgaier M."/>
            <person name="Woyke T.J."/>
        </authorList>
    </citation>
    <scope>NUCLEOTIDE SEQUENCE [LARGE SCALE GENOMIC DNA]</scope>
    <source>
        <strain evidence="6 7">154</strain>
    </source>
</reference>
<dbReference type="Gene3D" id="3.30.1490.360">
    <property type="match status" value="1"/>
</dbReference>
<gene>
    <name evidence="6" type="ORF">PaelaDRAFT_2407</name>
</gene>
<accession>G4HEJ6</accession>
<dbReference type="STRING" id="743719.PaelaDRAFT_2407"/>
<dbReference type="OrthoDB" id="89060at2"/>
<dbReference type="Pfam" id="PF22671">
    <property type="entry name" value="Gp18_domIII_N"/>
    <property type="match status" value="1"/>
</dbReference>
<dbReference type="AlphaFoldDB" id="G4HEJ6"/>
<dbReference type="InterPro" id="IPR054564">
    <property type="entry name" value="Gp18_domIII_N"/>
</dbReference>
<dbReference type="RefSeq" id="WP_007129579.1">
    <property type="nucleotide sequence ID" value="NZ_AGIP01000004.1"/>
</dbReference>
<evidence type="ECO:0000259" key="2">
    <source>
        <dbReference type="Pfam" id="PF04984"/>
    </source>
</evidence>
<dbReference type="Proteomes" id="UP000003891">
    <property type="component" value="Unassembled WGS sequence"/>
</dbReference>
<feature type="domain" description="Tail sheath protein C-terminal" evidence="4">
    <location>
        <begin position="337"/>
        <end position="437"/>
    </location>
</feature>
<feature type="domain" description="Phage tail sheath protein-like beta-sandwich" evidence="3">
    <location>
        <begin position="91"/>
        <end position="180"/>
    </location>
</feature>